<gene>
    <name evidence="7" type="ORF">LY11_02900</name>
</gene>
<dbReference type="AlphaFoldDB" id="A0A327SJ56"/>
<evidence type="ECO:0000256" key="5">
    <source>
        <dbReference type="SAM" id="Phobius"/>
    </source>
</evidence>
<evidence type="ECO:0000313" key="8">
    <source>
        <dbReference type="Proteomes" id="UP000249754"/>
    </source>
</evidence>
<dbReference type="InterPro" id="IPR009908">
    <property type="entry name" value="Methylamine_util_MauE"/>
</dbReference>
<name>A0A327SJ56_9SPHI</name>
<dbReference type="Pfam" id="PF07291">
    <property type="entry name" value="MauE"/>
    <property type="match status" value="1"/>
</dbReference>
<evidence type="ECO:0000256" key="2">
    <source>
        <dbReference type="ARBA" id="ARBA00022692"/>
    </source>
</evidence>
<feature type="transmembrane region" description="Helical" evidence="5">
    <location>
        <begin position="69"/>
        <end position="87"/>
    </location>
</feature>
<reference evidence="7 8" key="1">
    <citation type="submission" date="2018-06" db="EMBL/GenBank/DDBJ databases">
        <title>Genomic Encyclopedia of Archaeal and Bacterial Type Strains, Phase II (KMG-II): from individual species to whole genera.</title>
        <authorList>
            <person name="Goeker M."/>
        </authorList>
    </citation>
    <scope>NUCLEOTIDE SEQUENCE [LARGE SCALE GENOMIC DNA]</scope>
    <source>
        <strain evidence="7 8">DSM 14825</strain>
    </source>
</reference>
<sequence length="159" mass="18020">MMIKIIKMELINLKKSIRLAKRVKESIAFIITLICIFLFLTAGYSKFTDHERFEFGLANIALIGSSARTISWIVPIIEIAISLLLIVPKTNIKGLYAFTGTMIVFTIYILSMFLWAKELPCQCNLIIKNLSWAGHIWFNLIIIGLSVLAIKINKTNVKS</sequence>
<keyword evidence="3 5" id="KW-1133">Transmembrane helix</keyword>
<dbReference type="Proteomes" id="UP000249754">
    <property type="component" value="Unassembled WGS sequence"/>
</dbReference>
<comment type="caution">
    <text evidence="7">The sequence shown here is derived from an EMBL/GenBank/DDBJ whole genome shotgun (WGS) entry which is preliminary data.</text>
</comment>
<keyword evidence="2 5" id="KW-0812">Transmembrane</keyword>
<evidence type="ECO:0000259" key="6">
    <source>
        <dbReference type="Pfam" id="PF07291"/>
    </source>
</evidence>
<proteinExistence type="predicted"/>
<dbReference type="EMBL" id="QLLR01000014">
    <property type="protein sequence ID" value="RAJ29196.1"/>
    <property type="molecule type" value="Genomic_DNA"/>
</dbReference>
<comment type="subcellular location">
    <subcellularLocation>
        <location evidence="1">Membrane</location>
        <topology evidence="1">Multi-pass membrane protein</topology>
    </subcellularLocation>
</comment>
<dbReference type="UniPathway" id="UPA00895"/>
<feature type="transmembrane region" description="Helical" evidence="5">
    <location>
        <begin position="94"/>
        <end position="116"/>
    </location>
</feature>
<accession>A0A327SJ56</accession>
<dbReference type="GO" id="GO:0016020">
    <property type="term" value="C:membrane"/>
    <property type="evidence" value="ECO:0007669"/>
    <property type="project" value="UniProtKB-SubCell"/>
</dbReference>
<evidence type="ECO:0000256" key="1">
    <source>
        <dbReference type="ARBA" id="ARBA00004141"/>
    </source>
</evidence>
<feature type="domain" description="Methylamine utilisation protein MauE" evidence="6">
    <location>
        <begin position="26"/>
        <end position="150"/>
    </location>
</feature>
<organism evidence="7 8">
    <name type="scientific">Pedobacter cryoconitis</name>
    <dbReference type="NCBI Taxonomy" id="188932"/>
    <lineage>
        <taxon>Bacteria</taxon>
        <taxon>Pseudomonadati</taxon>
        <taxon>Bacteroidota</taxon>
        <taxon>Sphingobacteriia</taxon>
        <taxon>Sphingobacteriales</taxon>
        <taxon>Sphingobacteriaceae</taxon>
        <taxon>Pedobacter</taxon>
    </lineage>
</organism>
<evidence type="ECO:0000256" key="4">
    <source>
        <dbReference type="ARBA" id="ARBA00023136"/>
    </source>
</evidence>
<keyword evidence="4 5" id="KW-0472">Membrane</keyword>
<evidence type="ECO:0000313" key="7">
    <source>
        <dbReference type="EMBL" id="RAJ29196.1"/>
    </source>
</evidence>
<evidence type="ECO:0000256" key="3">
    <source>
        <dbReference type="ARBA" id="ARBA00022989"/>
    </source>
</evidence>
<dbReference type="OrthoDB" id="673785at2"/>
<dbReference type="GO" id="GO:0030416">
    <property type="term" value="P:methylamine metabolic process"/>
    <property type="evidence" value="ECO:0007669"/>
    <property type="project" value="InterPro"/>
</dbReference>
<feature type="transmembrane region" description="Helical" evidence="5">
    <location>
        <begin position="136"/>
        <end position="153"/>
    </location>
</feature>
<protein>
    <submittedName>
        <fullName evidence="7">Methylamine utilization protein MauE</fullName>
    </submittedName>
</protein>